<dbReference type="InterPro" id="IPR036514">
    <property type="entry name" value="SGNH_hydro_sf"/>
</dbReference>
<dbReference type="Proteomes" id="UP000531231">
    <property type="component" value="Unassembled WGS sequence"/>
</dbReference>
<dbReference type="Gene3D" id="3.40.50.1110">
    <property type="entry name" value="SGNH hydrolase"/>
    <property type="match status" value="1"/>
</dbReference>
<dbReference type="AlphaFoldDB" id="A0A7W8EQI4"/>
<evidence type="ECO:0000256" key="1">
    <source>
        <dbReference type="SAM" id="MobiDB-lite"/>
    </source>
</evidence>
<accession>A0A7W8EQI4</accession>
<organism evidence="3 4">
    <name type="scientific">Pseudochrobactrum saccharolyticum</name>
    <dbReference type="NCBI Taxonomy" id="354352"/>
    <lineage>
        <taxon>Bacteria</taxon>
        <taxon>Pseudomonadati</taxon>
        <taxon>Pseudomonadota</taxon>
        <taxon>Alphaproteobacteria</taxon>
        <taxon>Hyphomicrobiales</taxon>
        <taxon>Brucellaceae</taxon>
        <taxon>Pseudochrobactrum</taxon>
    </lineage>
</organism>
<feature type="region of interest" description="Disordered" evidence="1">
    <location>
        <begin position="73"/>
        <end position="117"/>
    </location>
</feature>
<proteinExistence type="predicted"/>
<keyword evidence="4" id="KW-1185">Reference proteome</keyword>
<comment type="caution">
    <text evidence="3">The sequence shown here is derived from an EMBL/GenBank/DDBJ whole genome shotgun (WGS) entry which is preliminary data.</text>
</comment>
<dbReference type="InterPro" id="IPR051532">
    <property type="entry name" value="Ester_Hydrolysis_Enzymes"/>
</dbReference>
<reference evidence="3 4" key="1">
    <citation type="submission" date="2020-08" db="EMBL/GenBank/DDBJ databases">
        <title>Genomic Encyclopedia of Type Strains, Phase IV (KMG-IV): sequencing the most valuable type-strain genomes for metagenomic binning, comparative biology and taxonomic classification.</title>
        <authorList>
            <person name="Goeker M."/>
        </authorList>
    </citation>
    <scope>NUCLEOTIDE SEQUENCE [LARGE SCALE GENOMIC DNA]</scope>
    <source>
        <strain evidence="3 4">DSM 25620</strain>
    </source>
</reference>
<dbReference type="GO" id="GO:0016788">
    <property type="term" value="F:hydrolase activity, acting on ester bonds"/>
    <property type="evidence" value="ECO:0007669"/>
    <property type="project" value="UniProtKB-ARBA"/>
</dbReference>
<dbReference type="SUPFAM" id="SSF52266">
    <property type="entry name" value="SGNH hydrolase"/>
    <property type="match status" value="1"/>
</dbReference>
<sequence>MTDQTVTQNKIRAGLLSLQSLTVAFGLTVLLATPATAQTQMAEPDSAPTLIAQQYPQQQKRRTLLDILFGNPAQPRQQEVTRPPVQQPQRRSAPVKKKPVVTKPKPAIITPPQPEAVAKNPDARKIMVIGDFIAGGLAEGLTETFSQTADLQVINRTNGSSGFVRQDYYNWSKELPAILTEQKPAVVVMMIGANDRQPLTQKSVSVAADTDEWKKLYQSRVDEFLQVTAKSGVPVVWIGQPPYQSSSLSQTMLSLNKIYKTAAEQAVTTEDTTPQVVFADVWDGFVDDKGSFTQTGVDVNGQTVRLRGNDGINMTAAGKRKLAFYAEKPLRQLLKLSSPDAPVSPDSKSNEPMALPVQKEITRIGPMKLNDLDQSGDDTLLGDTTVISKTAAAANKPAMKAAPHGRADDFSWPRP</sequence>
<dbReference type="Pfam" id="PF04311">
    <property type="entry name" value="DUF459"/>
    <property type="match status" value="1"/>
</dbReference>
<dbReference type="RefSeq" id="WP_246176139.1">
    <property type="nucleotide sequence ID" value="NZ_JACHIL010000005.1"/>
</dbReference>
<dbReference type="InterPro" id="IPR007407">
    <property type="entry name" value="DUF459"/>
</dbReference>
<dbReference type="PANTHER" id="PTHR30383">
    <property type="entry name" value="THIOESTERASE 1/PROTEASE 1/LYSOPHOSPHOLIPASE L1"/>
    <property type="match status" value="1"/>
</dbReference>
<evidence type="ECO:0000313" key="4">
    <source>
        <dbReference type="Proteomes" id="UP000531231"/>
    </source>
</evidence>
<feature type="signal peptide" evidence="2">
    <location>
        <begin position="1"/>
        <end position="37"/>
    </location>
</feature>
<dbReference type="EMBL" id="JACHIL010000005">
    <property type="protein sequence ID" value="MBB5092339.1"/>
    <property type="molecule type" value="Genomic_DNA"/>
</dbReference>
<evidence type="ECO:0000313" key="3">
    <source>
        <dbReference type="EMBL" id="MBB5092339.1"/>
    </source>
</evidence>
<name>A0A7W8EQI4_9HYPH</name>
<feature type="compositionally biased region" description="Low complexity" evidence="1">
    <location>
        <begin position="391"/>
        <end position="402"/>
    </location>
</feature>
<feature type="chain" id="PRO_5031229126" description="DUF459 domain-containing protein" evidence="2">
    <location>
        <begin position="38"/>
        <end position="415"/>
    </location>
</feature>
<protein>
    <recommendedName>
        <fullName evidence="5">DUF459 domain-containing protein</fullName>
    </recommendedName>
</protein>
<evidence type="ECO:0000256" key="2">
    <source>
        <dbReference type="SAM" id="SignalP"/>
    </source>
</evidence>
<gene>
    <name evidence="3" type="ORF">HNQ68_002893</name>
</gene>
<feature type="compositionally biased region" description="Basic and acidic residues" evidence="1">
    <location>
        <begin position="405"/>
        <end position="415"/>
    </location>
</feature>
<keyword evidence="2" id="KW-0732">Signal</keyword>
<feature type="region of interest" description="Disordered" evidence="1">
    <location>
        <begin position="391"/>
        <end position="415"/>
    </location>
</feature>
<evidence type="ECO:0008006" key="5">
    <source>
        <dbReference type="Google" id="ProtNLM"/>
    </source>
</evidence>
<dbReference type="CDD" id="cd01829">
    <property type="entry name" value="SGNH_hydrolase_peri2"/>
    <property type="match status" value="1"/>
</dbReference>